<evidence type="ECO:0000256" key="13">
    <source>
        <dbReference type="ARBA" id="ARBA00022777"/>
    </source>
</evidence>
<evidence type="ECO:0000256" key="17">
    <source>
        <dbReference type="ARBA" id="ARBA00030571"/>
    </source>
</evidence>
<keyword evidence="11" id="KW-0808">Transferase</keyword>
<dbReference type="Pfam" id="PF02283">
    <property type="entry name" value="CobU"/>
    <property type="match status" value="1"/>
</dbReference>
<dbReference type="PANTHER" id="PTHR34848:SF1">
    <property type="entry name" value="BIFUNCTIONAL ADENOSYLCOBALAMIN BIOSYNTHESIS PROTEIN COBU"/>
    <property type="match status" value="1"/>
</dbReference>
<evidence type="ECO:0000256" key="6">
    <source>
        <dbReference type="ARBA" id="ARBA00005159"/>
    </source>
</evidence>
<evidence type="ECO:0000256" key="12">
    <source>
        <dbReference type="ARBA" id="ARBA00022741"/>
    </source>
</evidence>
<dbReference type="RefSeq" id="WP_036792869.1">
    <property type="nucleotide sequence ID" value="NZ_JQZV01000013.1"/>
</dbReference>
<keyword evidence="12" id="KW-0547">Nucleotide-binding</keyword>
<evidence type="ECO:0000256" key="8">
    <source>
        <dbReference type="ARBA" id="ARBA00012016"/>
    </source>
</evidence>
<evidence type="ECO:0000256" key="11">
    <source>
        <dbReference type="ARBA" id="ARBA00022679"/>
    </source>
</evidence>
<accession>A0ABR4XKF6</accession>
<dbReference type="GO" id="GO:0016301">
    <property type="term" value="F:kinase activity"/>
    <property type="evidence" value="ECO:0007669"/>
    <property type="project" value="UniProtKB-KW"/>
</dbReference>
<evidence type="ECO:0000256" key="16">
    <source>
        <dbReference type="ARBA" id="ARBA00029570"/>
    </source>
</evidence>
<comment type="similarity">
    <text evidence="7">Belongs to the CobU/CobP family.</text>
</comment>
<dbReference type="CDD" id="cd00544">
    <property type="entry name" value="CobU"/>
    <property type="match status" value="1"/>
</dbReference>
<dbReference type="InterPro" id="IPR003203">
    <property type="entry name" value="CobU/CobP"/>
</dbReference>
<comment type="function">
    <text evidence="4">Catalyzes ATP-dependent phosphorylation of adenosylcobinamide and addition of GMP to adenosylcobinamide phosphate.</text>
</comment>
<organism evidence="18 19">
    <name type="scientific">Porphyromonas canoris</name>
    <dbReference type="NCBI Taxonomy" id="36875"/>
    <lineage>
        <taxon>Bacteria</taxon>
        <taxon>Pseudomonadati</taxon>
        <taxon>Bacteroidota</taxon>
        <taxon>Bacteroidia</taxon>
        <taxon>Bacteroidales</taxon>
        <taxon>Porphyromonadaceae</taxon>
        <taxon>Porphyromonas</taxon>
    </lineage>
</organism>
<dbReference type="EC" id="2.7.1.156" evidence="8"/>
<dbReference type="Proteomes" id="UP000030101">
    <property type="component" value="Unassembled WGS sequence"/>
</dbReference>
<sequence length="170" mass="19593">MMRKIIYISGGQRSGKSSFAQRTAELLSPYPVYLATAHVWDDDFRERIRRHQQDRGPHWTNIEEEIEISKHDLSGKVVLLDCVTLWLTNIYHANGYALQSSLEQAKEEWNKFIEQQFTLIVVSNEIGMGLHAPDQSSRHFTDLQGWINQYIAGLADEAYCMISGIPLRLK</sequence>
<gene>
    <name evidence="18" type="ORF">HQ43_09120</name>
</gene>
<name>A0ABR4XKF6_9PORP</name>
<proteinExistence type="inferred from homology"/>
<keyword evidence="19" id="KW-1185">Reference proteome</keyword>
<dbReference type="SUPFAM" id="SSF52540">
    <property type="entry name" value="P-loop containing nucleoside triphosphate hydrolases"/>
    <property type="match status" value="1"/>
</dbReference>
<keyword evidence="10" id="KW-0169">Cobalamin biosynthesis</keyword>
<comment type="pathway">
    <text evidence="5">Cofactor biosynthesis; adenosylcobalamin biosynthesis; adenosylcobalamin from cob(II)yrinate a,c-diamide: step 6/7.</text>
</comment>
<evidence type="ECO:0000256" key="2">
    <source>
        <dbReference type="ARBA" id="ARBA00000711"/>
    </source>
</evidence>
<evidence type="ECO:0000256" key="4">
    <source>
        <dbReference type="ARBA" id="ARBA00003889"/>
    </source>
</evidence>
<dbReference type="PANTHER" id="PTHR34848">
    <property type="match status" value="1"/>
</dbReference>
<evidence type="ECO:0000256" key="10">
    <source>
        <dbReference type="ARBA" id="ARBA00022573"/>
    </source>
</evidence>
<dbReference type="InterPro" id="IPR027417">
    <property type="entry name" value="P-loop_NTPase"/>
</dbReference>
<comment type="pathway">
    <text evidence="6">Cofactor biosynthesis; adenosylcobalamin biosynthesis; adenosylcobalamin from cob(II)yrinate a,c-diamide: step 5/7.</text>
</comment>
<reference evidence="18 19" key="1">
    <citation type="submission" date="2014-08" db="EMBL/GenBank/DDBJ databases">
        <title>Porphyromonas canoris strain:OH2762 Genome sequencing.</title>
        <authorList>
            <person name="Wallis C."/>
            <person name="Deusch O."/>
            <person name="O'Flynn C."/>
            <person name="Davis I."/>
            <person name="Jospin G."/>
            <person name="Darling A.E."/>
            <person name="Coil D.A."/>
            <person name="Alexiev A."/>
            <person name="Horsfall A."/>
            <person name="Kirkwood N."/>
            <person name="Harris S."/>
            <person name="Eisen J.A."/>
        </authorList>
    </citation>
    <scope>NUCLEOTIDE SEQUENCE [LARGE SCALE GENOMIC DNA]</scope>
    <source>
        <strain evidence="19">COT-108 OH2762</strain>
    </source>
</reference>
<comment type="catalytic activity">
    <reaction evidence="1">
        <text>adenosylcob(III)inamide + ATP = adenosylcob(III)inamide phosphate + ADP + H(+)</text>
        <dbReference type="Rhea" id="RHEA:15769"/>
        <dbReference type="ChEBI" id="CHEBI:2480"/>
        <dbReference type="ChEBI" id="CHEBI:15378"/>
        <dbReference type="ChEBI" id="CHEBI:30616"/>
        <dbReference type="ChEBI" id="CHEBI:58502"/>
        <dbReference type="ChEBI" id="CHEBI:456216"/>
        <dbReference type="EC" id="2.7.1.156"/>
    </reaction>
</comment>
<dbReference type="PIRSF" id="PIRSF006135">
    <property type="entry name" value="CobU"/>
    <property type="match status" value="1"/>
</dbReference>
<keyword evidence="13 18" id="KW-0418">Kinase</keyword>
<evidence type="ECO:0000256" key="5">
    <source>
        <dbReference type="ARBA" id="ARBA00004692"/>
    </source>
</evidence>
<evidence type="ECO:0000256" key="1">
    <source>
        <dbReference type="ARBA" id="ARBA00000312"/>
    </source>
</evidence>
<evidence type="ECO:0000256" key="15">
    <source>
        <dbReference type="ARBA" id="ARBA00023134"/>
    </source>
</evidence>
<comment type="catalytic activity">
    <reaction evidence="3">
        <text>adenosylcob(III)inamide + GTP = adenosylcob(III)inamide phosphate + GDP + H(+)</text>
        <dbReference type="Rhea" id="RHEA:15765"/>
        <dbReference type="ChEBI" id="CHEBI:2480"/>
        <dbReference type="ChEBI" id="CHEBI:15378"/>
        <dbReference type="ChEBI" id="CHEBI:37565"/>
        <dbReference type="ChEBI" id="CHEBI:58189"/>
        <dbReference type="ChEBI" id="CHEBI:58502"/>
        <dbReference type="EC" id="2.7.1.156"/>
    </reaction>
</comment>
<keyword evidence="15" id="KW-0342">GTP-binding</keyword>
<evidence type="ECO:0000256" key="14">
    <source>
        <dbReference type="ARBA" id="ARBA00022840"/>
    </source>
</evidence>
<evidence type="ECO:0000256" key="3">
    <source>
        <dbReference type="ARBA" id="ARBA00001522"/>
    </source>
</evidence>
<comment type="caution">
    <text evidence="18">The sequence shown here is derived from an EMBL/GenBank/DDBJ whole genome shotgun (WGS) entry which is preliminary data.</text>
</comment>
<keyword evidence="14" id="KW-0067">ATP-binding</keyword>
<evidence type="ECO:0000313" key="18">
    <source>
        <dbReference type="EMBL" id="KGN92172.1"/>
    </source>
</evidence>
<evidence type="ECO:0000313" key="19">
    <source>
        <dbReference type="Proteomes" id="UP000030101"/>
    </source>
</evidence>
<protein>
    <recommendedName>
        <fullName evidence="16">Adenosylcobinamide kinase</fullName>
        <ecNumber evidence="8">2.7.1.156</ecNumber>
        <ecNumber evidence="9">2.7.7.62</ecNumber>
    </recommendedName>
    <alternativeName>
        <fullName evidence="17">Adenosylcobinamide-phosphate guanylyltransferase</fullName>
    </alternativeName>
</protein>
<dbReference type="EMBL" id="JQZV01000013">
    <property type="protein sequence ID" value="KGN92172.1"/>
    <property type="molecule type" value="Genomic_DNA"/>
</dbReference>
<dbReference type="Gene3D" id="3.40.50.300">
    <property type="entry name" value="P-loop containing nucleotide triphosphate hydrolases"/>
    <property type="match status" value="1"/>
</dbReference>
<evidence type="ECO:0000256" key="7">
    <source>
        <dbReference type="ARBA" id="ARBA00007490"/>
    </source>
</evidence>
<dbReference type="EC" id="2.7.7.62" evidence="9"/>
<comment type="catalytic activity">
    <reaction evidence="2">
        <text>adenosylcob(III)inamide phosphate + GTP + H(+) = adenosylcob(III)inamide-GDP + diphosphate</text>
        <dbReference type="Rhea" id="RHEA:22712"/>
        <dbReference type="ChEBI" id="CHEBI:15378"/>
        <dbReference type="ChEBI" id="CHEBI:33019"/>
        <dbReference type="ChEBI" id="CHEBI:37565"/>
        <dbReference type="ChEBI" id="CHEBI:58502"/>
        <dbReference type="ChEBI" id="CHEBI:60487"/>
        <dbReference type="EC" id="2.7.7.62"/>
    </reaction>
</comment>
<evidence type="ECO:0000256" key="9">
    <source>
        <dbReference type="ARBA" id="ARBA00012523"/>
    </source>
</evidence>